<protein>
    <submittedName>
        <fullName evidence="3">Sec20 domain protein</fullName>
    </submittedName>
</protein>
<reference evidence="3" key="1">
    <citation type="submission" date="2023-01" db="EMBL/GenBank/DDBJ databases">
        <title>The growth and conidiation of Purpureocillium lavendulum are regulated by nitrogen source and histone H3K14 acetylation.</title>
        <authorList>
            <person name="Tang P."/>
            <person name="Han J."/>
            <person name="Zhang C."/>
            <person name="Tang P."/>
            <person name="Qi F."/>
            <person name="Zhang K."/>
            <person name="Liang L."/>
        </authorList>
    </citation>
    <scope>NUCLEOTIDE SEQUENCE</scope>
    <source>
        <strain evidence="3">YMF1.00683</strain>
    </source>
</reference>
<dbReference type="Proteomes" id="UP001163105">
    <property type="component" value="Unassembled WGS sequence"/>
</dbReference>
<name>A0AB34G2X7_9HYPO</name>
<keyword evidence="4" id="KW-1185">Reference proteome</keyword>
<feature type="domain" description="F-box" evidence="2">
    <location>
        <begin position="33"/>
        <end position="80"/>
    </location>
</feature>
<accession>A0AB34G2X7</accession>
<dbReference type="InterPro" id="IPR001810">
    <property type="entry name" value="F-box_dom"/>
</dbReference>
<evidence type="ECO:0000313" key="3">
    <source>
        <dbReference type="EMBL" id="KAJ6446053.1"/>
    </source>
</evidence>
<feature type="region of interest" description="Disordered" evidence="1">
    <location>
        <begin position="501"/>
        <end position="523"/>
    </location>
</feature>
<evidence type="ECO:0000259" key="2">
    <source>
        <dbReference type="PROSITE" id="PS50181"/>
    </source>
</evidence>
<gene>
    <name evidence="3" type="ORF">O9K51_00820</name>
</gene>
<evidence type="ECO:0000256" key="1">
    <source>
        <dbReference type="SAM" id="MobiDB-lite"/>
    </source>
</evidence>
<organism evidence="3 4">
    <name type="scientific">Purpureocillium lavendulum</name>
    <dbReference type="NCBI Taxonomy" id="1247861"/>
    <lineage>
        <taxon>Eukaryota</taxon>
        <taxon>Fungi</taxon>
        <taxon>Dikarya</taxon>
        <taxon>Ascomycota</taxon>
        <taxon>Pezizomycotina</taxon>
        <taxon>Sordariomycetes</taxon>
        <taxon>Hypocreomycetidae</taxon>
        <taxon>Hypocreales</taxon>
        <taxon>Ophiocordycipitaceae</taxon>
        <taxon>Purpureocillium</taxon>
    </lineage>
</organism>
<evidence type="ECO:0000313" key="4">
    <source>
        <dbReference type="Proteomes" id="UP001163105"/>
    </source>
</evidence>
<dbReference type="PROSITE" id="PS50181">
    <property type="entry name" value="FBOX"/>
    <property type="match status" value="1"/>
</dbReference>
<sequence>MATEDDASASTLNTARRQLANAQLAAQQDLFFMKVLITLPWDVFTEILLSIAPIDTISLRLVSRGMKSVLDGQGTAIRLIRHHFPRARESRILRSFIERGDTIAIMRVDWAKLFRVLIRRYYHIGNARVHRQFPLSITRAGPNMQPFMPMDRYIMHKDVVEAIYMAEPLWSFDPEPGLLVFPGTVVQEDMGIYQWYMMDVSSGKAARVPFDSYTRVVRRVRLSHGILIFEWCLESPQWSYGTTDPNFDDRMHSATAIDVYRTASWDGVTYPPPNNETYPWAFKFRGEWELGKLNPRAHPRCDRLFSAHNATHYVAYIWKTRRVDRPRNHETVQVWDIRREATKPTEQFAEDTGADMVNSQNRSIRKQIFFYTDDVLFHLGEQGASHGFISIQLDDCTWDKERKSVCGHFYITEEFHPWLRGYQASPTMATRIHGLLVTGVPLTGIGPEWSWACGSPDFDKLGNGHDIFHGLCKIGPHSRASIGASETGSEFLGDILFDTDTEEDEANRDPDVSQPPRESLGGMKPFRYAKRRQIASDSAGSGQYEYVYAPLTARALRKLRGEPEPTDDDMMERDLAEQWPGRPPCWRHDQFPHLNVAQVFDAAAGIRIIAQSDIVTAPFSNTARSHLRVESDVEIVYTAAGARDDRDEGQS</sequence>
<dbReference type="EMBL" id="JAQHRD010000001">
    <property type="protein sequence ID" value="KAJ6446053.1"/>
    <property type="molecule type" value="Genomic_DNA"/>
</dbReference>
<dbReference type="AlphaFoldDB" id="A0AB34G2X7"/>
<proteinExistence type="predicted"/>
<comment type="caution">
    <text evidence="3">The sequence shown here is derived from an EMBL/GenBank/DDBJ whole genome shotgun (WGS) entry which is preliminary data.</text>
</comment>